<sequence>MKEKTFIFTGGNPSIMQSLNSMVQSEYSLQKKQQFSFLDSQLFEYMGTQAALNQNLSR</sequence>
<comment type="caution">
    <text evidence="1">The sequence shown here is derived from an EMBL/GenBank/DDBJ whole genome shotgun (WGS) entry which is preliminary data.</text>
</comment>
<protein>
    <submittedName>
        <fullName evidence="1">Uncharacterized protein</fullName>
    </submittedName>
</protein>
<reference evidence="1 2" key="1">
    <citation type="journal article" date="2015" name="Genome Announc.">
        <title>Draft Genome Sequence of Cyanobacterium Hassallia byssoidea Strain VB512170, Isolated from Monuments in India.</title>
        <authorList>
            <person name="Singh D."/>
            <person name="Chandrababunaidu M.M."/>
            <person name="Panda A."/>
            <person name="Sen D."/>
            <person name="Bhattacharyya S."/>
            <person name="Adhikary S.P."/>
            <person name="Tripathy S."/>
        </authorList>
    </citation>
    <scope>NUCLEOTIDE SEQUENCE [LARGE SCALE GENOMIC DNA]</scope>
    <source>
        <strain evidence="1 2">VB512170</strain>
    </source>
</reference>
<evidence type="ECO:0000313" key="2">
    <source>
        <dbReference type="Proteomes" id="UP000031549"/>
    </source>
</evidence>
<keyword evidence="2" id="KW-1185">Reference proteome</keyword>
<gene>
    <name evidence="1" type="ORF">PI95_011320</name>
</gene>
<name>A0A846H778_9CYAN</name>
<dbReference type="EMBL" id="JTCM02000019">
    <property type="protein sequence ID" value="NEU73135.1"/>
    <property type="molecule type" value="Genomic_DNA"/>
</dbReference>
<dbReference type="AlphaFoldDB" id="A0A846H778"/>
<proteinExistence type="predicted"/>
<organism evidence="1 2">
    <name type="scientific">Hassallia byssoidea VB512170</name>
    <dbReference type="NCBI Taxonomy" id="1304833"/>
    <lineage>
        <taxon>Bacteria</taxon>
        <taxon>Bacillati</taxon>
        <taxon>Cyanobacteriota</taxon>
        <taxon>Cyanophyceae</taxon>
        <taxon>Nostocales</taxon>
        <taxon>Tolypothrichaceae</taxon>
        <taxon>Hassallia</taxon>
    </lineage>
</organism>
<dbReference type="Proteomes" id="UP000031549">
    <property type="component" value="Unassembled WGS sequence"/>
</dbReference>
<accession>A0A846H778</accession>
<evidence type="ECO:0000313" key="1">
    <source>
        <dbReference type="EMBL" id="NEU73135.1"/>
    </source>
</evidence>
<dbReference type="RefSeq" id="WP_163518804.1">
    <property type="nucleotide sequence ID" value="NZ_JTCM02000019.1"/>
</dbReference>